<proteinExistence type="predicted"/>
<evidence type="ECO:0000256" key="2">
    <source>
        <dbReference type="SAM" id="MobiDB-lite"/>
    </source>
</evidence>
<dbReference type="InterPro" id="IPR038076">
    <property type="entry name" value="MgtE_N_sf"/>
</dbReference>
<keyword evidence="3" id="KW-1133">Transmembrane helix</keyword>
<sequence length="272" mass="30274">MAVKTKDNSKNPKPTVQNPERKMPQILQGILAVVLALVIVALVFCGVFYIILKNNVYGLGEFFRPAFQDSPILRLALPTSPGEHDPDAPENLTDAEIRRKYVEYRQRVSDLTAELEELKGVLAQYESDLQVLEENKAVLEANKQVLTTIQNEQVKLEQQKAEVAKLIAEGNKEGFKEYYSQIDAETASAIYKELVKEDVNKQIKAELAKPYAAMDPASAAGVLTELWSKDQETAIGIFEGLNANAQAQILQNMEAPVAADITKTLMDRKLVR</sequence>
<keyword evidence="3" id="KW-0472">Membrane</keyword>
<gene>
    <name evidence="4" type="ORF">SAMN05444373_10209</name>
</gene>
<evidence type="ECO:0000313" key="5">
    <source>
        <dbReference type="Proteomes" id="UP000324781"/>
    </source>
</evidence>
<evidence type="ECO:0000256" key="3">
    <source>
        <dbReference type="SAM" id="Phobius"/>
    </source>
</evidence>
<dbReference type="Proteomes" id="UP000324781">
    <property type="component" value="Unassembled WGS sequence"/>
</dbReference>
<feature type="coiled-coil region" evidence="1">
    <location>
        <begin position="101"/>
        <end position="169"/>
    </location>
</feature>
<dbReference type="AlphaFoldDB" id="A0A1M6FYI5"/>
<evidence type="ECO:0008006" key="6">
    <source>
        <dbReference type="Google" id="ProtNLM"/>
    </source>
</evidence>
<protein>
    <recommendedName>
        <fullName evidence="6">Flagellar motility protein MotE, a chaperone for MotC folding</fullName>
    </recommendedName>
</protein>
<dbReference type="EMBL" id="FQZP01000020">
    <property type="protein sequence ID" value="SHJ02674.1"/>
    <property type="molecule type" value="Genomic_DNA"/>
</dbReference>
<feature type="region of interest" description="Disordered" evidence="2">
    <location>
        <begin position="1"/>
        <end position="20"/>
    </location>
</feature>
<name>A0A1M6FYI5_9FIRM</name>
<reference evidence="4 5" key="1">
    <citation type="submission" date="2016-11" db="EMBL/GenBank/DDBJ databases">
        <authorList>
            <person name="Varghese N."/>
            <person name="Submissions S."/>
        </authorList>
    </citation>
    <scope>NUCLEOTIDE SEQUENCE [LARGE SCALE GENOMIC DNA]</scope>
    <source>
        <strain evidence="4 5">DSM 19027</strain>
    </source>
</reference>
<feature type="transmembrane region" description="Helical" evidence="3">
    <location>
        <begin position="30"/>
        <end position="52"/>
    </location>
</feature>
<keyword evidence="3" id="KW-0812">Transmembrane</keyword>
<dbReference type="Gene3D" id="1.25.60.10">
    <property type="entry name" value="MgtE N-terminal domain-like"/>
    <property type="match status" value="1"/>
</dbReference>
<keyword evidence="5" id="KW-1185">Reference proteome</keyword>
<evidence type="ECO:0000256" key="1">
    <source>
        <dbReference type="SAM" id="Coils"/>
    </source>
</evidence>
<accession>A0A1M6FYI5</accession>
<dbReference type="SUPFAM" id="SSF158791">
    <property type="entry name" value="MgtE N-terminal domain-like"/>
    <property type="match status" value="1"/>
</dbReference>
<evidence type="ECO:0000313" key="4">
    <source>
        <dbReference type="EMBL" id="SHJ02674.1"/>
    </source>
</evidence>
<keyword evidence="1" id="KW-0175">Coiled coil</keyword>
<feature type="compositionally biased region" description="Basic and acidic residues" evidence="2">
    <location>
        <begin position="1"/>
        <end position="10"/>
    </location>
</feature>
<organism evidence="4 5">
    <name type="scientific">Thermoclostridium caenicola</name>
    <dbReference type="NCBI Taxonomy" id="659425"/>
    <lineage>
        <taxon>Bacteria</taxon>
        <taxon>Bacillati</taxon>
        <taxon>Bacillota</taxon>
        <taxon>Clostridia</taxon>
        <taxon>Eubacteriales</taxon>
        <taxon>Oscillospiraceae</taxon>
        <taxon>Thermoclostridium</taxon>
    </lineage>
</organism>